<keyword evidence="5" id="KW-1185">Reference proteome</keyword>
<dbReference type="PANTHER" id="PTHR21660">
    <property type="entry name" value="THIOESTERASE SUPERFAMILY MEMBER-RELATED"/>
    <property type="match status" value="1"/>
</dbReference>
<protein>
    <recommendedName>
        <fullName evidence="3">Thioesterase domain-containing protein</fullName>
    </recommendedName>
</protein>
<comment type="similarity">
    <text evidence="1">Belongs to the thioesterase PaaI family.</text>
</comment>
<dbReference type="AlphaFoldDB" id="A0A147HD23"/>
<dbReference type="CDD" id="cd03443">
    <property type="entry name" value="PaaI_thioesterase"/>
    <property type="match status" value="1"/>
</dbReference>
<sequence>MAMKVDLPTLQGFFASAPFMADLGVQATGGEAGRVCTALTLAPRHLQHTGVVHAGVMASIADHTMGAAAQTMAPEGFWIVTAEFKTTLLRGARGVRLECEAWVLRAGRQLSFAEAEVYAVAADGQRTLAVKAAGTMALVAARG</sequence>
<dbReference type="Gene3D" id="3.10.129.10">
    <property type="entry name" value="Hotdog Thioesterase"/>
    <property type="match status" value="1"/>
</dbReference>
<evidence type="ECO:0000256" key="1">
    <source>
        <dbReference type="ARBA" id="ARBA00008324"/>
    </source>
</evidence>
<dbReference type="InterPro" id="IPR029069">
    <property type="entry name" value="HotDog_dom_sf"/>
</dbReference>
<dbReference type="OrthoDB" id="8525891at2"/>
<accession>A0A147HD23</accession>
<dbReference type="GO" id="GO:0047617">
    <property type="term" value="F:fatty acyl-CoA hydrolase activity"/>
    <property type="evidence" value="ECO:0007669"/>
    <property type="project" value="InterPro"/>
</dbReference>
<dbReference type="InterPro" id="IPR006683">
    <property type="entry name" value="Thioestr_dom"/>
</dbReference>
<comment type="caution">
    <text evidence="4">The sequence shown here is derived from an EMBL/GenBank/DDBJ whole genome shotgun (WGS) entry which is preliminary data.</text>
</comment>
<dbReference type="SUPFAM" id="SSF54637">
    <property type="entry name" value="Thioesterase/thiol ester dehydrase-isomerase"/>
    <property type="match status" value="1"/>
</dbReference>
<gene>
    <name evidence="4" type="ORF">NS331_00140</name>
</gene>
<evidence type="ECO:0000259" key="3">
    <source>
        <dbReference type="Pfam" id="PF03061"/>
    </source>
</evidence>
<dbReference type="RefSeq" id="WP_058640002.1">
    <property type="nucleotide sequence ID" value="NZ_LDSL01000002.1"/>
</dbReference>
<dbReference type="PANTHER" id="PTHR21660:SF1">
    <property type="entry name" value="ACYL-COENZYME A THIOESTERASE 13"/>
    <property type="match status" value="1"/>
</dbReference>
<keyword evidence="2" id="KW-0378">Hydrolase</keyword>
<dbReference type="Proteomes" id="UP000072741">
    <property type="component" value="Unassembled WGS sequence"/>
</dbReference>
<reference evidence="4 5" key="1">
    <citation type="journal article" date="2016" name="Front. Microbiol.">
        <title>Genomic Resource of Rice Seed Associated Bacteria.</title>
        <authorList>
            <person name="Midha S."/>
            <person name="Bansal K."/>
            <person name="Sharma S."/>
            <person name="Kumar N."/>
            <person name="Patil P.P."/>
            <person name="Chaudhry V."/>
            <person name="Patil P.B."/>
        </authorList>
    </citation>
    <scope>NUCLEOTIDE SEQUENCE [LARGE SCALE GENOMIC DNA]</scope>
    <source>
        <strain evidence="4 5">NS331</strain>
    </source>
</reference>
<evidence type="ECO:0000313" key="4">
    <source>
        <dbReference type="EMBL" id="KTT27943.1"/>
    </source>
</evidence>
<dbReference type="InterPro" id="IPR039298">
    <property type="entry name" value="ACOT13"/>
</dbReference>
<proteinExistence type="inferred from homology"/>
<feature type="domain" description="Thioesterase" evidence="3">
    <location>
        <begin position="50"/>
        <end position="119"/>
    </location>
</feature>
<dbReference type="EMBL" id="LDSL01000002">
    <property type="protein sequence ID" value="KTT27943.1"/>
    <property type="molecule type" value="Genomic_DNA"/>
</dbReference>
<organism evidence="4 5">
    <name type="scientific">Pseudacidovorax intermedius</name>
    <dbReference type="NCBI Taxonomy" id="433924"/>
    <lineage>
        <taxon>Bacteria</taxon>
        <taxon>Pseudomonadati</taxon>
        <taxon>Pseudomonadota</taxon>
        <taxon>Betaproteobacteria</taxon>
        <taxon>Burkholderiales</taxon>
        <taxon>Comamonadaceae</taxon>
        <taxon>Pseudacidovorax</taxon>
    </lineage>
</organism>
<dbReference type="Pfam" id="PF03061">
    <property type="entry name" value="4HBT"/>
    <property type="match status" value="1"/>
</dbReference>
<dbReference type="NCBIfam" id="TIGR00369">
    <property type="entry name" value="unchar_dom_1"/>
    <property type="match status" value="1"/>
</dbReference>
<evidence type="ECO:0000313" key="5">
    <source>
        <dbReference type="Proteomes" id="UP000072741"/>
    </source>
</evidence>
<name>A0A147HD23_9BURK</name>
<evidence type="ECO:0000256" key="2">
    <source>
        <dbReference type="ARBA" id="ARBA00022801"/>
    </source>
</evidence>
<dbReference type="InterPro" id="IPR003736">
    <property type="entry name" value="PAAI_dom"/>
</dbReference>